<dbReference type="SMART" id="SM00331">
    <property type="entry name" value="PP2C_SIG"/>
    <property type="match status" value="1"/>
</dbReference>
<feature type="domain" description="PPM-type phosphatase" evidence="7">
    <location>
        <begin position="23"/>
        <end position="287"/>
    </location>
</feature>
<dbReference type="SMART" id="SM00332">
    <property type="entry name" value="PP2Cc"/>
    <property type="match status" value="1"/>
</dbReference>
<keyword evidence="3 5" id="KW-0378">Hydrolase</keyword>
<keyword evidence="6" id="KW-0175">Coiled coil</keyword>
<dbReference type="Proteomes" id="UP000243217">
    <property type="component" value="Unassembled WGS sequence"/>
</dbReference>
<dbReference type="FunFam" id="3.60.40.10:FF:000075">
    <property type="entry name" value="Protein phosphatase 2C, putative"/>
    <property type="match status" value="1"/>
</dbReference>
<dbReference type="InterPro" id="IPR015655">
    <property type="entry name" value="PP2C"/>
</dbReference>
<name>A0A1V9ZVL1_9STRA</name>
<dbReference type="PROSITE" id="PS01032">
    <property type="entry name" value="PPM_1"/>
    <property type="match status" value="1"/>
</dbReference>
<evidence type="ECO:0000256" key="5">
    <source>
        <dbReference type="RuleBase" id="RU003465"/>
    </source>
</evidence>
<sequence>MGNFLSSPITEKETHVGMGNGLAYAVSCMQGWRATMEDAHIARTVIPSFGDCSIFAVFDGHGGKLIADHSAMSLTEVLEKHNNVGKEKDPNEIGKAMGKAFLELDEKHRALTQIVSGEDHSGCTAIAAFVTPTHIIVANSGDSRSVLSTGGTVVPMSFDHKPNNEKERMRIENAGGSVRNNRVNGDLAVSRALGDFVYKQRSDLKPEEQQVSAEPDIKTQHRSKEDEFLILACDGIWDVMTNDDACDFVRSLMNKGESNMGLICEELLDHCLQLGSRDNMSVVIVKFAGAKIGTGEGVMGLRKAREKAIEEAKRLEQSEHNYSAALSQ</sequence>
<evidence type="ECO:0000256" key="2">
    <source>
        <dbReference type="ARBA" id="ARBA00022723"/>
    </source>
</evidence>
<dbReference type="InterPro" id="IPR036457">
    <property type="entry name" value="PPM-type-like_dom_sf"/>
</dbReference>
<feature type="coiled-coil region" evidence="6">
    <location>
        <begin position="298"/>
        <end position="325"/>
    </location>
</feature>
<dbReference type="AlphaFoldDB" id="A0A1V9ZVL1"/>
<gene>
    <name evidence="8" type="ORF">THRCLA_05561</name>
</gene>
<dbReference type="GO" id="GO:0046872">
    <property type="term" value="F:metal ion binding"/>
    <property type="evidence" value="ECO:0007669"/>
    <property type="project" value="UniProtKB-KW"/>
</dbReference>
<evidence type="ECO:0000313" key="9">
    <source>
        <dbReference type="Proteomes" id="UP000243217"/>
    </source>
</evidence>
<organism evidence="8 9">
    <name type="scientific">Thraustotheca clavata</name>
    <dbReference type="NCBI Taxonomy" id="74557"/>
    <lineage>
        <taxon>Eukaryota</taxon>
        <taxon>Sar</taxon>
        <taxon>Stramenopiles</taxon>
        <taxon>Oomycota</taxon>
        <taxon>Saprolegniomycetes</taxon>
        <taxon>Saprolegniales</taxon>
        <taxon>Achlyaceae</taxon>
        <taxon>Thraustotheca</taxon>
    </lineage>
</organism>
<accession>A0A1V9ZVL1</accession>
<dbReference type="CDD" id="cd00143">
    <property type="entry name" value="PP2Cc"/>
    <property type="match status" value="1"/>
</dbReference>
<keyword evidence="2" id="KW-0479">Metal-binding</keyword>
<dbReference type="Gene3D" id="3.60.40.10">
    <property type="entry name" value="PPM-type phosphatase domain"/>
    <property type="match status" value="1"/>
</dbReference>
<dbReference type="InterPro" id="IPR000222">
    <property type="entry name" value="PP2C_BS"/>
</dbReference>
<dbReference type="EMBL" id="JNBS01001290">
    <property type="protein sequence ID" value="OQS02034.1"/>
    <property type="molecule type" value="Genomic_DNA"/>
</dbReference>
<evidence type="ECO:0000256" key="4">
    <source>
        <dbReference type="ARBA" id="ARBA00022912"/>
    </source>
</evidence>
<dbReference type="SUPFAM" id="SSF81606">
    <property type="entry name" value="PP2C-like"/>
    <property type="match status" value="1"/>
</dbReference>
<protein>
    <submittedName>
        <fullName evidence="8">Phosphatase 2C</fullName>
    </submittedName>
</protein>
<keyword evidence="9" id="KW-1185">Reference proteome</keyword>
<dbReference type="Pfam" id="PF00481">
    <property type="entry name" value="PP2C"/>
    <property type="match status" value="1"/>
</dbReference>
<dbReference type="InterPro" id="IPR001932">
    <property type="entry name" value="PPM-type_phosphatase-like_dom"/>
</dbReference>
<evidence type="ECO:0000259" key="7">
    <source>
        <dbReference type="PROSITE" id="PS51746"/>
    </source>
</evidence>
<dbReference type="PANTHER" id="PTHR47992">
    <property type="entry name" value="PROTEIN PHOSPHATASE"/>
    <property type="match status" value="1"/>
</dbReference>
<evidence type="ECO:0000256" key="6">
    <source>
        <dbReference type="SAM" id="Coils"/>
    </source>
</evidence>
<dbReference type="OrthoDB" id="10264738at2759"/>
<dbReference type="GO" id="GO:0004722">
    <property type="term" value="F:protein serine/threonine phosphatase activity"/>
    <property type="evidence" value="ECO:0007669"/>
    <property type="project" value="InterPro"/>
</dbReference>
<dbReference type="GO" id="GO:0016020">
    <property type="term" value="C:membrane"/>
    <property type="evidence" value="ECO:0007669"/>
    <property type="project" value="UniProtKB-SubCell"/>
</dbReference>
<evidence type="ECO:0000313" key="8">
    <source>
        <dbReference type="EMBL" id="OQS02034.1"/>
    </source>
</evidence>
<evidence type="ECO:0000256" key="3">
    <source>
        <dbReference type="ARBA" id="ARBA00022801"/>
    </source>
</evidence>
<evidence type="ECO:0000256" key="1">
    <source>
        <dbReference type="ARBA" id="ARBA00004170"/>
    </source>
</evidence>
<comment type="subcellular location">
    <subcellularLocation>
        <location evidence="1">Membrane</location>
        <topology evidence="1">Peripheral membrane protein</topology>
    </subcellularLocation>
</comment>
<comment type="caution">
    <text evidence="8">The sequence shown here is derived from an EMBL/GenBank/DDBJ whole genome shotgun (WGS) entry which is preliminary data.</text>
</comment>
<keyword evidence="4 5" id="KW-0904">Protein phosphatase</keyword>
<dbReference type="STRING" id="74557.A0A1V9ZVL1"/>
<dbReference type="PROSITE" id="PS51746">
    <property type="entry name" value="PPM_2"/>
    <property type="match status" value="1"/>
</dbReference>
<reference evidence="8 9" key="1">
    <citation type="journal article" date="2014" name="Genome Biol. Evol.">
        <title>The secreted proteins of Achlya hypogyna and Thraustotheca clavata identify the ancestral oomycete secretome and reveal gene acquisitions by horizontal gene transfer.</title>
        <authorList>
            <person name="Misner I."/>
            <person name="Blouin N."/>
            <person name="Leonard G."/>
            <person name="Richards T.A."/>
            <person name="Lane C.E."/>
        </authorList>
    </citation>
    <scope>NUCLEOTIDE SEQUENCE [LARGE SCALE GENOMIC DNA]</scope>
    <source>
        <strain evidence="8 9">ATCC 34112</strain>
    </source>
</reference>
<comment type="similarity">
    <text evidence="5">Belongs to the PP2C family.</text>
</comment>
<proteinExistence type="inferred from homology"/>